<keyword evidence="2" id="KW-1185">Reference proteome</keyword>
<organism evidence="1 2">
    <name type="scientific">Pseudohoeflea suaedae</name>
    <dbReference type="NCBI Taxonomy" id="877384"/>
    <lineage>
        <taxon>Bacteria</taxon>
        <taxon>Pseudomonadati</taxon>
        <taxon>Pseudomonadota</taxon>
        <taxon>Alphaproteobacteria</taxon>
        <taxon>Hyphomicrobiales</taxon>
        <taxon>Rhizobiaceae</taxon>
        <taxon>Pseudohoeflea</taxon>
    </lineage>
</organism>
<reference evidence="1 2" key="1">
    <citation type="journal article" date="2013" name="Int. J. Syst. Evol. Microbiol.">
        <title>Hoeflea suaedae sp. nov., an endophytic bacterium isolated from the root of the halophyte Suaeda maritima.</title>
        <authorList>
            <person name="Chung E.J."/>
            <person name="Park J.A."/>
            <person name="Pramanik P."/>
            <person name="Bibi F."/>
            <person name="Jeon C.O."/>
            <person name="Chung Y.R."/>
        </authorList>
    </citation>
    <scope>NUCLEOTIDE SEQUENCE [LARGE SCALE GENOMIC DNA]</scope>
    <source>
        <strain evidence="1 2">YC6898</strain>
    </source>
</reference>
<dbReference type="PANTHER" id="PTHR39327">
    <property type="match status" value="1"/>
</dbReference>
<dbReference type="OrthoDB" id="7206808at2"/>
<proteinExistence type="predicted"/>
<dbReference type="Pfam" id="PF06035">
    <property type="entry name" value="Peptidase_C93"/>
    <property type="match status" value="1"/>
</dbReference>
<protein>
    <submittedName>
        <fullName evidence="1">Transglutaminase</fullName>
    </submittedName>
</protein>
<accession>A0A4R5PR60</accession>
<dbReference type="EMBL" id="SMSI01000001">
    <property type="protein sequence ID" value="TDH39383.1"/>
    <property type="molecule type" value="Genomic_DNA"/>
</dbReference>
<dbReference type="Gene3D" id="3.10.620.30">
    <property type="match status" value="1"/>
</dbReference>
<evidence type="ECO:0000313" key="2">
    <source>
        <dbReference type="Proteomes" id="UP000295131"/>
    </source>
</evidence>
<comment type="caution">
    <text evidence="1">The sequence shown here is derived from an EMBL/GenBank/DDBJ whole genome shotgun (WGS) entry which is preliminary data.</text>
</comment>
<dbReference type="AlphaFoldDB" id="A0A4R5PR60"/>
<dbReference type="PANTHER" id="PTHR39327:SF1">
    <property type="entry name" value="BLR5470 PROTEIN"/>
    <property type="match status" value="1"/>
</dbReference>
<evidence type="ECO:0000313" key="1">
    <source>
        <dbReference type="EMBL" id="TDH39383.1"/>
    </source>
</evidence>
<dbReference type="Proteomes" id="UP000295131">
    <property type="component" value="Unassembled WGS sequence"/>
</dbReference>
<gene>
    <name evidence="1" type="ORF">E2A64_02240</name>
</gene>
<name>A0A4R5PR60_9HYPH</name>
<sequence>MVLAIGVLAGAAANQAASAPALSDSAAPEIPAKTISMKTGRITSQPIGHYEFCRSYRSECGPVSSPAAPPRVTDYGWKVVHEVNEAVNFSIMPMTDMEIYGQEEVWAYPDIAGDCEDYALLKRHMLIERGFSAGDLLITVVRKPDGEGHAVLTLRTAEGDYVLDNLQEQVLAWTDTPYRYLKRQSSENSGRWVTIENGTDLLVGSVE</sequence>
<dbReference type="InterPro" id="IPR010319">
    <property type="entry name" value="Transglutaminase-like_Cys_pept"/>
</dbReference>